<dbReference type="OrthoDB" id="8439154at2"/>
<comment type="caution">
    <text evidence="1">The sequence shown here is derived from an EMBL/GenBank/DDBJ whole genome shotgun (WGS) entry which is preliminary data.</text>
</comment>
<accession>A0A432Y1J1</accession>
<evidence type="ECO:0000313" key="2">
    <source>
        <dbReference type="Proteomes" id="UP000287198"/>
    </source>
</evidence>
<dbReference type="SUPFAM" id="SSF53850">
    <property type="entry name" value="Periplasmic binding protein-like II"/>
    <property type="match status" value="1"/>
</dbReference>
<dbReference type="RefSeq" id="WP_126762546.1">
    <property type="nucleotide sequence ID" value="NZ_JBHLTZ010000004.1"/>
</dbReference>
<protein>
    <recommendedName>
        <fullName evidence="3">Solute-binding protein family 3/N-terminal domain-containing protein</fullName>
    </recommendedName>
</protein>
<evidence type="ECO:0000313" key="1">
    <source>
        <dbReference type="EMBL" id="RUO54820.1"/>
    </source>
</evidence>
<gene>
    <name evidence="1" type="ORF">CWI69_05310</name>
</gene>
<dbReference type="AlphaFoldDB" id="A0A432Y1J1"/>
<name>A0A432Y1J1_9GAMM</name>
<dbReference type="EMBL" id="PIPW01000001">
    <property type="protein sequence ID" value="RUO54820.1"/>
    <property type="molecule type" value="Genomic_DNA"/>
</dbReference>
<dbReference type="Proteomes" id="UP000287198">
    <property type="component" value="Unassembled WGS sequence"/>
</dbReference>
<sequence>MMVNFLLAIEVCPVRLVRRFAITLLLLLGITPSLQADDIEIYWGVNNAPPFHIAEGYFANQGVCDVMVEAFKRALPKTKQTIRRYPQGRIAALIRQGDDLCFPCVIRREDDTKVAYYSDTVLAYPAHGIITRPGLAQDFTEKYGNPVDFVELLKTGKYRFGQPMGRRYGTLQPYIERFLYNTSRFSEISGSDANANMLAMVNAKRLDFVIDYPMLLNYHSEILPIELVFLPIKQNYAETVEGAVACPATPWGKKAIEHINSAIPAVIQDAELRIAKDRWLLPQNP</sequence>
<proteinExistence type="predicted"/>
<reference evidence="2" key="1">
    <citation type="journal article" date="2018" name="Front. Microbiol.">
        <title>Genome-Based Analysis Reveals the Taxonomy and Diversity of the Family Idiomarinaceae.</title>
        <authorList>
            <person name="Liu Y."/>
            <person name="Lai Q."/>
            <person name="Shao Z."/>
        </authorList>
    </citation>
    <scope>NUCLEOTIDE SEQUENCE [LARGE SCALE GENOMIC DNA]</scope>
    <source>
        <strain evidence="2">BH195</strain>
    </source>
</reference>
<evidence type="ECO:0008006" key="3">
    <source>
        <dbReference type="Google" id="ProtNLM"/>
    </source>
</evidence>
<keyword evidence="2" id="KW-1185">Reference proteome</keyword>
<organism evidence="1 2">
    <name type="scientific">Pseudidiomarina halophila</name>
    <dbReference type="NCBI Taxonomy" id="1449799"/>
    <lineage>
        <taxon>Bacteria</taxon>
        <taxon>Pseudomonadati</taxon>
        <taxon>Pseudomonadota</taxon>
        <taxon>Gammaproteobacteria</taxon>
        <taxon>Alteromonadales</taxon>
        <taxon>Idiomarinaceae</taxon>
        <taxon>Pseudidiomarina</taxon>
    </lineage>
</organism>